<dbReference type="Gramene" id="Psat05G0096000-T1">
    <property type="protein sequence ID" value="KAI5403599.1"/>
    <property type="gene ID" value="KIW84_050960"/>
</dbReference>
<dbReference type="PANTHER" id="PTHR46225:SF2">
    <property type="entry name" value="C3H4 TYPE ZINC FINGER PROTEIN"/>
    <property type="match status" value="1"/>
</dbReference>
<dbReference type="Gene3D" id="3.30.40.10">
    <property type="entry name" value="Zinc/RING finger domain, C3HC4 (zinc finger)"/>
    <property type="match status" value="1"/>
</dbReference>
<sequence>MANPTTHHVIIDITTTTTTSTTSISEAAPPSVHGGGDVDVDVVSRQSSNSRLTRGEDSLGRVTTRTPLNSGFCVSLEFVFTFTQIVASVIVLNSSRNEHPHAPLFAWILGYASGCVVSLPLLLWRYFAREPDSESQSSTTGDDPSGILLSNRTTIQGEEDAVPVSSNQASSLFRNTRLKILMEYFKIVLDLFFASWFVLGNVWIFGGHSSANEAPNLYRLCVVFLTFSCIGYALPFILCLTICCCLPCIISTLGVNEDLAQTRGATSECISALPTHKFKLKKSKSIDESTPARDGGGVVSGGTEKERVISGEDAVCCICIANYENDDELRELPCSHLFHKDCVDKWLKINALCPLCKREVGGNETEPVIEENASQQRGESRIENSPNTSSVI</sequence>
<dbReference type="OrthoDB" id="9984778at2759"/>
<keyword evidence="3" id="KW-0472">Membrane</keyword>
<keyword evidence="1" id="KW-0862">Zinc</keyword>
<keyword evidence="1" id="KW-0479">Metal-binding</keyword>
<dbReference type="PANTHER" id="PTHR46225">
    <property type="entry name" value="C3H4 TYPE ZINC FINGER PROTEIN"/>
    <property type="match status" value="1"/>
</dbReference>
<keyword evidence="6" id="KW-1185">Reference proteome</keyword>
<feature type="transmembrane region" description="Helical" evidence="3">
    <location>
        <begin position="217"/>
        <end position="250"/>
    </location>
</feature>
<feature type="transmembrane region" description="Helical" evidence="3">
    <location>
        <begin position="184"/>
        <end position="205"/>
    </location>
</feature>
<dbReference type="PROSITE" id="PS50089">
    <property type="entry name" value="ZF_RING_2"/>
    <property type="match status" value="1"/>
</dbReference>
<evidence type="ECO:0000256" key="2">
    <source>
        <dbReference type="SAM" id="MobiDB-lite"/>
    </source>
</evidence>
<dbReference type="Pfam" id="PF13639">
    <property type="entry name" value="zf-RING_2"/>
    <property type="match status" value="1"/>
</dbReference>
<gene>
    <name evidence="5" type="ORF">KIW84_050960</name>
</gene>
<reference evidence="5 6" key="1">
    <citation type="journal article" date="2022" name="Nat. Genet.">
        <title>Improved pea reference genome and pan-genome highlight genomic features and evolutionary characteristics.</title>
        <authorList>
            <person name="Yang T."/>
            <person name="Liu R."/>
            <person name="Luo Y."/>
            <person name="Hu S."/>
            <person name="Wang D."/>
            <person name="Wang C."/>
            <person name="Pandey M.K."/>
            <person name="Ge S."/>
            <person name="Xu Q."/>
            <person name="Li N."/>
            <person name="Li G."/>
            <person name="Huang Y."/>
            <person name="Saxena R.K."/>
            <person name="Ji Y."/>
            <person name="Li M."/>
            <person name="Yan X."/>
            <person name="He Y."/>
            <person name="Liu Y."/>
            <person name="Wang X."/>
            <person name="Xiang C."/>
            <person name="Varshney R.K."/>
            <person name="Ding H."/>
            <person name="Gao S."/>
            <person name="Zong X."/>
        </authorList>
    </citation>
    <scope>NUCLEOTIDE SEQUENCE [LARGE SCALE GENOMIC DNA]</scope>
    <source>
        <strain evidence="5 6">cv. Zhongwan 6</strain>
    </source>
</reference>
<keyword evidence="3" id="KW-0812">Transmembrane</keyword>
<evidence type="ECO:0000256" key="1">
    <source>
        <dbReference type="PROSITE-ProRule" id="PRU00175"/>
    </source>
</evidence>
<feature type="transmembrane region" description="Helical" evidence="3">
    <location>
        <begin position="71"/>
        <end position="92"/>
    </location>
</feature>
<dbReference type="GO" id="GO:0008270">
    <property type="term" value="F:zinc ion binding"/>
    <property type="evidence" value="ECO:0007669"/>
    <property type="project" value="UniProtKB-KW"/>
</dbReference>
<comment type="caution">
    <text evidence="5">The sequence shown here is derived from an EMBL/GenBank/DDBJ whole genome shotgun (WGS) entry which is preliminary data.</text>
</comment>
<feature type="region of interest" description="Disordered" evidence="2">
    <location>
        <begin position="367"/>
        <end position="392"/>
    </location>
</feature>
<dbReference type="Proteomes" id="UP001058974">
    <property type="component" value="Chromosome 5"/>
</dbReference>
<feature type="compositionally biased region" description="Polar residues" evidence="2">
    <location>
        <begin position="372"/>
        <end position="392"/>
    </location>
</feature>
<keyword evidence="3" id="KW-1133">Transmembrane helix</keyword>
<protein>
    <recommendedName>
        <fullName evidence="4">RING-type domain-containing protein</fullName>
    </recommendedName>
</protein>
<proteinExistence type="predicted"/>
<dbReference type="AlphaFoldDB" id="A0A9D5ACU8"/>
<feature type="transmembrane region" description="Helical" evidence="3">
    <location>
        <begin position="104"/>
        <end position="127"/>
    </location>
</feature>
<dbReference type="InterPro" id="IPR001841">
    <property type="entry name" value="Znf_RING"/>
</dbReference>
<evidence type="ECO:0000256" key="3">
    <source>
        <dbReference type="SAM" id="Phobius"/>
    </source>
</evidence>
<evidence type="ECO:0000313" key="5">
    <source>
        <dbReference type="EMBL" id="KAI5403599.1"/>
    </source>
</evidence>
<evidence type="ECO:0000259" key="4">
    <source>
        <dbReference type="PROSITE" id="PS50089"/>
    </source>
</evidence>
<dbReference type="SUPFAM" id="SSF57850">
    <property type="entry name" value="RING/U-box"/>
    <property type="match status" value="1"/>
</dbReference>
<dbReference type="FunFam" id="3.30.40.10:FF:000348">
    <property type="entry name" value="E3 ubiquitin-protein ligase"/>
    <property type="match status" value="1"/>
</dbReference>
<accession>A0A9D5ACU8</accession>
<feature type="domain" description="RING-type" evidence="4">
    <location>
        <begin position="316"/>
        <end position="357"/>
    </location>
</feature>
<dbReference type="EMBL" id="JAMSHJ010000005">
    <property type="protein sequence ID" value="KAI5403599.1"/>
    <property type="molecule type" value="Genomic_DNA"/>
</dbReference>
<organism evidence="5 6">
    <name type="scientific">Pisum sativum</name>
    <name type="common">Garden pea</name>
    <name type="synonym">Lathyrus oleraceus</name>
    <dbReference type="NCBI Taxonomy" id="3888"/>
    <lineage>
        <taxon>Eukaryota</taxon>
        <taxon>Viridiplantae</taxon>
        <taxon>Streptophyta</taxon>
        <taxon>Embryophyta</taxon>
        <taxon>Tracheophyta</taxon>
        <taxon>Spermatophyta</taxon>
        <taxon>Magnoliopsida</taxon>
        <taxon>eudicotyledons</taxon>
        <taxon>Gunneridae</taxon>
        <taxon>Pentapetalae</taxon>
        <taxon>rosids</taxon>
        <taxon>fabids</taxon>
        <taxon>Fabales</taxon>
        <taxon>Fabaceae</taxon>
        <taxon>Papilionoideae</taxon>
        <taxon>50 kb inversion clade</taxon>
        <taxon>NPAAA clade</taxon>
        <taxon>Hologalegina</taxon>
        <taxon>IRL clade</taxon>
        <taxon>Fabeae</taxon>
        <taxon>Lathyrus</taxon>
    </lineage>
</organism>
<dbReference type="SMART" id="SM00184">
    <property type="entry name" value="RING"/>
    <property type="match status" value="1"/>
</dbReference>
<keyword evidence="1" id="KW-0863">Zinc-finger</keyword>
<dbReference type="InterPro" id="IPR013083">
    <property type="entry name" value="Znf_RING/FYVE/PHD"/>
</dbReference>
<evidence type="ECO:0000313" key="6">
    <source>
        <dbReference type="Proteomes" id="UP001058974"/>
    </source>
</evidence>
<name>A0A9D5ACU8_PEA</name>